<sequence length="200" mass="22917">MNQQVQNSITPSSLPVEKNTITNSYYDVISGLAALERSHQITFSQDELLQLTENSKKVRKSKNEKRKIIDTAVRPTIHSYLGGTINVTDKTNYDVSHTLLGNHVPKSQLETLSSIDFAQLFHKYLSCEDVLQIHDIFFSNSFPNTFSSPPVDIHNEDTNKEGEKAKVRKVIICKRCNSRFTGRNRMSLLKKHTCNNRRRH</sequence>
<dbReference type="STRING" id="1071378.G0W3V3"/>
<evidence type="ECO:0000313" key="2">
    <source>
        <dbReference type="Proteomes" id="UP000000689"/>
    </source>
</evidence>
<dbReference type="Proteomes" id="UP000000689">
    <property type="component" value="Chromosome 1"/>
</dbReference>
<name>G0W3V3_NAUDC</name>
<dbReference type="OMA" id="SIDFAHY"/>
<dbReference type="OrthoDB" id="4060948at2759"/>
<dbReference type="HOGENOM" id="CLU_1366073_0_0_1"/>
<keyword evidence="2" id="KW-1185">Reference proteome</keyword>
<dbReference type="Pfam" id="PF08586">
    <property type="entry name" value="Rsc14"/>
    <property type="match status" value="1"/>
</dbReference>
<evidence type="ECO:0000313" key="1">
    <source>
        <dbReference type="EMBL" id="CCD22491.1"/>
    </source>
</evidence>
<dbReference type="GO" id="GO:0006368">
    <property type="term" value="P:transcription elongation by RNA polymerase II"/>
    <property type="evidence" value="ECO:0007669"/>
    <property type="project" value="EnsemblFungi"/>
</dbReference>
<dbReference type="EMBL" id="HE580267">
    <property type="protein sequence ID" value="CCD22491.1"/>
    <property type="molecule type" value="Genomic_DNA"/>
</dbReference>
<dbReference type="RefSeq" id="XP_003667734.1">
    <property type="nucleotide sequence ID" value="XM_003667686.1"/>
</dbReference>
<dbReference type="GO" id="GO:0006337">
    <property type="term" value="P:nucleosome disassembly"/>
    <property type="evidence" value="ECO:0007669"/>
    <property type="project" value="EnsemblFungi"/>
</dbReference>
<dbReference type="InterPro" id="IPR013895">
    <property type="entry name" value="Rsc14"/>
</dbReference>
<protein>
    <submittedName>
        <fullName evidence="1">Uncharacterized protein</fullName>
    </submittedName>
</protein>
<dbReference type="KEGG" id="ndi:NDAI_0A03340"/>
<dbReference type="AlphaFoldDB" id="G0W3V3"/>
<reference evidence="1 2" key="1">
    <citation type="journal article" date="2011" name="Proc. Natl. Acad. Sci. U.S.A.">
        <title>Evolutionary erosion of yeast sex chromosomes by mating-type switching accidents.</title>
        <authorList>
            <person name="Gordon J.L."/>
            <person name="Armisen D."/>
            <person name="Proux-Wera E."/>
            <person name="Oheigeartaigh S.S."/>
            <person name="Byrne K.P."/>
            <person name="Wolfe K.H."/>
        </authorList>
    </citation>
    <scope>NUCLEOTIDE SEQUENCE [LARGE SCALE GENOMIC DNA]</scope>
    <source>
        <strain evidence="2">ATCC 10597 / BCRC 20456 / CBS 421 / NBRC 0211 / NRRL Y-12639</strain>
    </source>
</reference>
<proteinExistence type="predicted"/>
<accession>G0W3V3</accession>
<gene>
    <name evidence="1" type="primary">NDAI0A03340</name>
    <name evidence="1" type="ordered locus">NDAI_0A03340</name>
</gene>
<dbReference type="eggNOG" id="ENOG502S2JC">
    <property type="taxonomic scope" value="Eukaryota"/>
</dbReference>
<organism evidence="1 2">
    <name type="scientific">Naumovozyma dairenensis (strain ATCC 10597 / BCRC 20456 / CBS 421 / NBRC 0211 / NRRL Y-12639)</name>
    <name type="common">Saccharomyces dairenensis</name>
    <dbReference type="NCBI Taxonomy" id="1071378"/>
    <lineage>
        <taxon>Eukaryota</taxon>
        <taxon>Fungi</taxon>
        <taxon>Dikarya</taxon>
        <taxon>Ascomycota</taxon>
        <taxon>Saccharomycotina</taxon>
        <taxon>Saccharomycetes</taxon>
        <taxon>Saccharomycetales</taxon>
        <taxon>Saccharomycetaceae</taxon>
        <taxon>Naumovozyma</taxon>
    </lineage>
</organism>
<dbReference type="GeneID" id="11495527"/>
<dbReference type="GO" id="GO:0016586">
    <property type="term" value="C:RSC-type complex"/>
    <property type="evidence" value="ECO:0007669"/>
    <property type="project" value="EnsemblFungi"/>
</dbReference>